<dbReference type="InterPro" id="IPR005843">
    <property type="entry name" value="A-D-PHexomutase_C"/>
</dbReference>
<keyword evidence="3" id="KW-0597">Phosphoprotein</keyword>
<dbReference type="Pfam" id="PF02880">
    <property type="entry name" value="PGM_PMM_III"/>
    <property type="match status" value="1"/>
</dbReference>
<evidence type="ECO:0000259" key="10">
    <source>
        <dbReference type="Pfam" id="PF02879"/>
    </source>
</evidence>
<dbReference type="InterPro" id="IPR005841">
    <property type="entry name" value="Alpha-D-phosphohexomutase_SF"/>
</dbReference>
<feature type="domain" description="Alpha-D-phosphohexomutase alpha/beta/alpha" evidence="9">
    <location>
        <begin position="7"/>
        <end position="138"/>
    </location>
</feature>
<evidence type="ECO:0000256" key="6">
    <source>
        <dbReference type="ARBA" id="ARBA00023235"/>
    </source>
</evidence>
<dbReference type="Gene3D" id="3.40.120.10">
    <property type="entry name" value="Alpha-D-Glucose-1,6-Bisphosphate, subunit A, domain 3"/>
    <property type="match status" value="3"/>
</dbReference>
<dbReference type="Pfam" id="PF02879">
    <property type="entry name" value="PGM_PMM_II"/>
    <property type="match status" value="1"/>
</dbReference>
<dbReference type="PROSITE" id="PS00710">
    <property type="entry name" value="PGM_PMM"/>
    <property type="match status" value="1"/>
</dbReference>
<evidence type="ECO:0000259" key="8">
    <source>
        <dbReference type="Pfam" id="PF00408"/>
    </source>
</evidence>
<comment type="cofactor">
    <cofactor evidence="1">
        <name>Mg(2+)</name>
        <dbReference type="ChEBI" id="CHEBI:18420"/>
    </cofactor>
</comment>
<dbReference type="Pfam" id="PF02878">
    <property type="entry name" value="PGM_PMM_I"/>
    <property type="match status" value="1"/>
</dbReference>
<dbReference type="InterPro" id="IPR005845">
    <property type="entry name" value="A-D-PHexomutase_a/b/a-II"/>
</dbReference>
<protein>
    <submittedName>
        <fullName evidence="12">Phosphomannomutase/phosphoglucomutase</fullName>
    </submittedName>
</protein>
<dbReference type="GO" id="GO:0016868">
    <property type="term" value="F:intramolecular phosphotransferase activity"/>
    <property type="evidence" value="ECO:0007669"/>
    <property type="project" value="InterPro"/>
</dbReference>
<evidence type="ECO:0000259" key="11">
    <source>
        <dbReference type="Pfam" id="PF02880"/>
    </source>
</evidence>
<evidence type="ECO:0000256" key="1">
    <source>
        <dbReference type="ARBA" id="ARBA00001946"/>
    </source>
</evidence>
<dbReference type="Pfam" id="PF00408">
    <property type="entry name" value="PGM_PMM_IV"/>
    <property type="match status" value="1"/>
</dbReference>
<organism evidence="12">
    <name type="scientific">candidate division WOR-3 bacterium</name>
    <dbReference type="NCBI Taxonomy" id="2052148"/>
    <lineage>
        <taxon>Bacteria</taxon>
        <taxon>Bacteria division WOR-3</taxon>
    </lineage>
</organism>
<dbReference type="CDD" id="cd03089">
    <property type="entry name" value="PMM_PGM"/>
    <property type="match status" value="1"/>
</dbReference>
<dbReference type="Gene3D" id="3.30.310.50">
    <property type="entry name" value="Alpha-D-phosphohexomutase, C-terminal domain"/>
    <property type="match status" value="1"/>
</dbReference>
<evidence type="ECO:0000313" key="12">
    <source>
        <dbReference type="EMBL" id="HGK53566.1"/>
    </source>
</evidence>
<dbReference type="GO" id="GO:0000287">
    <property type="term" value="F:magnesium ion binding"/>
    <property type="evidence" value="ECO:0007669"/>
    <property type="project" value="InterPro"/>
</dbReference>
<evidence type="ECO:0000256" key="4">
    <source>
        <dbReference type="ARBA" id="ARBA00022723"/>
    </source>
</evidence>
<dbReference type="PANTHER" id="PTHR43771:SF2">
    <property type="entry name" value="PHOSPHOMANNOMUTASE_PHOSPHOGLUCOMUTASE"/>
    <property type="match status" value="1"/>
</dbReference>
<name>A0A7V4E1W4_UNCW3</name>
<evidence type="ECO:0000259" key="9">
    <source>
        <dbReference type="Pfam" id="PF02878"/>
    </source>
</evidence>
<comment type="caution">
    <text evidence="12">The sequence shown here is derived from an EMBL/GenBank/DDBJ whole genome shotgun (WGS) entry which is preliminary data.</text>
</comment>
<feature type="domain" description="Alpha-D-phosphohexomutase alpha/beta/alpha" evidence="10">
    <location>
        <begin position="152"/>
        <end position="249"/>
    </location>
</feature>
<comment type="similarity">
    <text evidence="2 7">Belongs to the phosphohexose mutase family.</text>
</comment>
<sequence>MKVNPYIFREYDIRGVADIDLNEEVVKNIGRAFGTILKRKGGKKITIGYDVRLSSERIKENVKEGVLETGIDVIEIGIVPTPLLYFSVFKLETDGGIQITGSHNPKEYNGMKLMVFKETLYGEGIQKLKEIIENEDFEKGKGKEKLYEKIIDDYIEDVNKKVKINKRFKFAVDPGNGTCGPVIEKLWKSYKIEFKGINMEPDGNFPSHLPDPTVKEYLDDLFKIMEEDKFDGGIGFDGDGDRIGIIDDKKRVIFGDKILAILSKKILKDYPGSKIIFDVKTSKGVVEYIKKLGGKPIIWKTGHSLVKAKLKEENAPIAGEMSGHIFFNDRYYGYDDAIYASIRIFELMEEENKKLSELHDEIPFYYSTPEIRVPCPDEKKFEVVEKIKERLKEKYEVIDIDGARIEFEDGFGLVRASNTQPVLVLRFEGKTEEKLGNIKEIILKELRKFPEVDLSNF</sequence>
<evidence type="ECO:0000256" key="3">
    <source>
        <dbReference type="ARBA" id="ARBA00022553"/>
    </source>
</evidence>
<dbReference type="SUPFAM" id="SSF53738">
    <property type="entry name" value="Phosphoglucomutase, first 3 domains"/>
    <property type="match status" value="3"/>
</dbReference>
<dbReference type="InterPro" id="IPR036900">
    <property type="entry name" value="A-D-PHexomutase_C_sf"/>
</dbReference>
<evidence type="ECO:0000256" key="2">
    <source>
        <dbReference type="ARBA" id="ARBA00010231"/>
    </source>
</evidence>
<accession>A0A7V4E1W4</accession>
<feature type="domain" description="Alpha-D-phosphohexomutase C-terminal" evidence="8">
    <location>
        <begin position="370"/>
        <end position="443"/>
    </location>
</feature>
<dbReference type="EMBL" id="DTDP01000035">
    <property type="protein sequence ID" value="HGK53566.1"/>
    <property type="molecule type" value="Genomic_DNA"/>
</dbReference>
<dbReference type="AlphaFoldDB" id="A0A7V4E1W4"/>
<feature type="domain" description="Alpha-D-phosphohexomutase alpha/beta/alpha" evidence="11">
    <location>
        <begin position="255"/>
        <end position="362"/>
    </location>
</feature>
<dbReference type="PRINTS" id="PR00509">
    <property type="entry name" value="PGMPMM"/>
</dbReference>
<dbReference type="InterPro" id="IPR005846">
    <property type="entry name" value="A-D-PHexomutase_a/b/a-III"/>
</dbReference>
<dbReference type="InterPro" id="IPR016066">
    <property type="entry name" value="A-D-PHexomutase_CS"/>
</dbReference>
<dbReference type="PANTHER" id="PTHR43771">
    <property type="entry name" value="PHOSPHOMANNOMUTASE"/>
    <property type="match status" value="1"/>
</dbReference>
<evidence type="ECO:0000256" key="7">
    <source>
        <dbReference type="RuleBase" id="RU004326"/>
    </source>
</evidence>
<evidence type="ECO:0000256" key="5">
    <source>
        <dbReference type="ARBA" id="ARBA00022842"/>
    </source>
</evidence>
<keyword evidence="6" id="KW-0413">Isomerase</keyword>
<dbReference type="InterPro" id="IPR016055">
    <property type="entry name" value="A-D-PHexomutase_a/b/a-I/II/III"/>
</dbReference>
<proteinExistence type="inferred from homology"/>
<keyword evidence="4 7" id="KW-0479">Metal-binding</keyword>
<dbReference type="InterPro" id="IPR005844">
    <property type="entry name" value="A-D-PHexomutase_a/b/a-I"/>
</dbReference>
<reference evidence="12" key="1">
    <citation type="journal article" date="2020" name="mSystems">
        <title>Genome- and Community-Level Interaction Insights into Carbon Utilization and Element Cycling Functions of Hydrothermarchaeota in Hydrothermal Sediment.</title>
        <authorList>
            <person name="Zhou Z."/>
            <person name="Liu Y."/>
            <person name="Xu W."/>
            <person name="Pan J."/>
            <person name="Luo Z.H."/>
            <person name="Li M."/>
        </authorList>
    </citation>
    <scope>NUCLEOTIDE SEQUENCE [LARGE SCALE GENOMIC DNA]</scope>
    <source>
        <strain evidence="12">SpSt-695</strain>
    </source>
</reference>
<dbReference type="GO" id="GO:0005975">
    <property type="term" value="P:carbohydrate metabolic process"/>
    <property type="evidence" value="ECO:0007669"/>
    <property type="project" value="InterPro"/>
</dbReference>
<dbReference type="SUPFAM" id="SSF55957">
    <property type="entry name" value="Phosphoglucomutase, C-terminal domain"/>
    <property type="match status" value="1"/>
</dbReference>
<gene>
    <name evidence="12" type="ORF">ENU72_00905</name>
</gene>
<keyword evidence="5 7" id="KW-0460">Magnesium</keyword>